<evidence type="ECO:0000313" key="2">
    <source>
        <dbReference type="EMBL" id="KAA6402887.1"/>
    </source>
</evidence>
<accession>A0A5J4X6H9</accession>
<evidence type="ECO:0000313" key="3">
    <source>
        <dbReference type="Proteomes" id="UP000324800"/>
    </source>
</evidence>
<sequence length="124" mass="14371">MADNLESTYQSNFSITAADRLHSMQGKPMFNDIRGGPREYDQRDASNPDLIRSLQNRVIPLKQRETEYRYQFEDPLKPSHHADGSLGYYVGQRFPKNNIPYEQEKIKLQLIPDQYIGGATKGFF</sequence>
<proteinExistence type="predicted"/>
<feature type="region of interest" description="Disordered" evidence="1">
    <location>
        <begin position="26"/>
        <end position="48"/>
    </location>
</feature>
<gene>
    <name evidence="2" type="ORF">EZS28_001584</name>
</gene>
<organism evidence="2 3">
    <name type="scientific">Streblomastix strix</name>
    <dbReference type="NCBI Taxonomy" id="222440"/>
    <lineage>
        <taxon>Eukaryota</taxon>
        <taxon>Metamonada</taxon>
        <taxon>Preaxostyla</taxon>
        <taxon>Oxymonadida</taxon>
        <taxon>Streblomastigidae</taxon>
        <taxon>Streblomastix</taxon>
    </lineage>
</organism>
<reference evidence="2 3" key="1">
    <citation type="submission" date="2019-03" db="EMBL/GenBank/DDBJ databases">
        <title>Single cell metagenomics reveals metabolic interactions within the superorganism composed of flagellate Streblomastix strix and complex community of Bacteroidetes bacteria on its surface.</title>
        <authorList>
            <person name="Treitli S.C."/>
            <person name="Kolisko M."/>
            <person name="Husnik F."/>
            <person name="Keeling P."/>
            <person name="Hampl V."/>
        </authorList>
    </citation>
    <scope>NUCLEOTIDE SEQUENCE [LARGE SCALE GENOMIC DNA]</scope>
    <source>
        <strain evidence="2">ST1C</strain>
    </source>
</reference>
<name>A0A5J4X6H9_9EUKA</name>
<dbReference type="EMBL" id="SNRW01000167">
    <property type="protein sequence ID" value="KAA6402887.1"/>
    <property type="molecule type" value="Genomic_DNA"/>
</dbReference>
<dbReference type="Proteomes" id="UP000324800">
    <property type="component" value="Unassembled WGS sequence"/>
</dbReference>
<feature type="compositionally biased region" description="Basic and acidic residues" evidence="1">
    <location>
        <begin position="35"/>
        <end position="46"/>
    </location>
</feature>
<protein>
    <submittedName>
        <fullName evidence="2">Uncharacterized protein</fullName>
    </submittedName>
</protein>
<evidence type="ECO:0000256" key="1">
    <source>
        <dbReference type="SAM" id="MobiDB-lite"/>
    </source>
</evidence>
<comment type="caution">
    <text evidence="2">The sequence shown here is derived from an EMBL/GenBank/DDBJ whole genome shotgun (WGS) entry which is preliminary data.</text>
</comment>
<dbReference type="AlphaFoldDB" id="A0A5J4X6H9"/>